<dbReference type="InterPro" id="IPR004000">
    <property type="entry name" value="Actin"/>
</dbReference>
<evidence type="ECO:0000256" key="1">
    <source>
        <dbReference type="ARBA" id="ARBA00004245"/>
    </source>
</evidence>
<comment type="subcellular location">
    <subcellularLocation>
        <location evidence="1">Cytoplasm</location>
        <location evidence="1">Cytoskeleton</location>
    </subcellularLocation>
</comment>
<dbReference type="InterPro" id="IPR043129">
    <property type="entry name" value="ATPase_NBD"/>
</dbReference>
<dbReference type="SMART" id="SM00268">
    <property type="entry name" value="ACTIN"/>
    <property type="match status" value="1"/>
</dbReference>
<dbReference type="AlphaFoldDB" id="A0A2A4JQM4"/>
<protein>
    <recommendedName>
        <fullName evidence="8">Actin</fullName>
    </recommendedName>
</protein>
<evidence type="ECO:0008006" key="8">
    <source>
        <dbReference type="Google" id="ProtNLM"/>
    </source>
</evidence>
<evidence type="ECO:0000256" key="6">
    <source>
        <dbReference type="RuleBase" id="RU000487"/>
    </source>
</evidence>
<proteinExistence type="inferred from homology"/>
<sequence>MPFTKPVVVIDNGSFNIKAGFACDNHPVSIFRTVVGRPKFLKGTYGKTPYEVYVGDDAVARRHELDLNYPVVKGRITHWDNMERVWHHIYYRELKAAPEDRAVLLSCAPATTMKDKVKCCDIFFETLNAPELCIKQQSVLAIFGSGHTTGLSVDLGHDITEINPIYEGGSVNYANMLSNIAGCDLADYMKQSFRNRDLDFGKNLQDVIDLIRSKYSYVTENVTGSLQDYKKKYTLPCGTEIDVSEEAFMSGELYFQPDLVLHKKVEGFTLPDAIVTAALKCDRELQDEMYAAIVIHGGLATIKGLTKRLTNELWSRTGKHANVIYSSEAYAVPWVRCCEIFYEALNAPALCVKPQSVLALFGSGYTTGISVGLGHDITEINPIYAGGSISYANMQTNIAGNEITNYIKKSFRRRGLKLGKQFDDVIQDVKRNYIYVTENCAAGRKEYKKTCTLGFGKSFDVSDESFMAGEMYFQPELVIGKKQDVIPIQDAIVTSILKCDAELQPEMYESIVTYGGMATMPGLNKRLAREIELIIKRPVNVVSTSEAYAAAWLGGAVFAGMAGANRLWVTKKQFEDHGERIVRNRF</sequence>
<reference evidence="7" key="1">
    <citation type="submission" date="2017-09" db="EMBL/GenBank/DDBJ databases">
        <title>Contemporary evolution of a Lepidopteran species, Heliothis virescens, in response to modern agricultural practices.</title>
        <authorList>
            <person name="Fritz M.L."/>
            <person name="Deyonke A.M."/>
            <person name="Papanicolaou A."/>
            <person name="Micinski S."/>
            <person name="Westbrook J."/>
            <person name="Gould F."/>
        </authorList>
    </citation>
    <scope>NUCLEOTIDE SEQUENCE [LARGE SCALE GENOMIC DNA]</scope>
    <source>
        <strain evidence="7">HvINT-</strain>
        <tissue evidence="7">Whole body</tissue>
    </source>
</reference>
<dbReference type="FunFam" id="3.30.420.40:FF:000148">
    <property type="entry name" value="Actin, alpha skeletal muscle"/>
    <property type="match status" value="1"/>
</dbReference>
<dbReference type="GO" id="GO:0005524">
    <property type="term" value="F:ATP binding"/>
    <property type="evidence" value="ECO:0007669"/>
    <property type="project" value="UniProtKB-KW"/>
</dbReference>
<dbReference type="PRINTS" id="PR00190">
    <property type="entry name" value="ACTIN"/>
</dbReference>
<keyword evidence="2" id="KW-0963">Cytoplasm</keyword>
<accession>A0A2A4JQM4</accession>
<keyword evidence="5" id="KW-0206">Cytoskeleton</keyword>
<evidence type="ECO:0000256" key="2">
    <source>
        <dbReference type="ARBA" id="ARBA00022490"/>
    </source>
</evidence>
<evidence type="ECO:0000256" key="3">
    <source>
        <dbReference type="ARBA" id="ARBA00022741"/>
    </source>
</evidence>
<keyword evidence="3" id="KW-0547">Nucleotide-binding</keyword>
<dbReference type="PANTHER" id="PTHR11937">
    <property type="entry name" value="ACTIN"/>
    <property type="match status" value="1"/>
</dbReference>
<dbReference type="Gene3D" id="3.90.640.10">
    <property type="entry name" value="Actin, Chain A, domain 4"/>
    <property type="match status" value="2"/>
</dbReference>
<organism evidence="7">
    <name type="scientific">Heliothis virescens</name>
    <name type="common">Tobacco budworm moth</name>
    <dbReference type="NCBI Taxonomy" id="7102"/>
    <lineage>
        <taxon>Eukaryota</taxon>
        <taxon>Metazoa</taxon>
        <taxon>Ecdysozoa</taxon>
        <taxon>Arthropoda</taxon>
        <taxon>Hexapoda</taxon>
        <taxon>Insecta</taxon>
        <taxon>Pterygota</taxon>
        <taxon>Neoptera</taxon>
        <taxon>Endopterygota</taxon>
        <taxon>Lepidoptera</taxon>
        <taxon>Glossata</taxon>
        <taxon>Ditrysia</taxon>
        <taxon>Noctuoidea</taxon>
        <taxon>Noctuidae</taxon>
        <taxon>Heliothinae</taxon>
        <taxon>Heliothis</taxon>
    </lineage>
</organism>
<dbReference type="GO" id="GO:0005856">
    <property type="term" value="C:cytoskeleton"/>
    <property type="evidence" value="ECO:0007669"/>
    <property type="project" value="UniProtKB-SubCell"/>
</dbReference>
<dbReference type="SUPFAM" id="SSF53067">
    <property type="entry name" value="Actin-like ATPase domain"/>
    <property type="match status" value="3"/>
</dbReference>
<evidence type="ECO:0000313" key="7">
    <source>
        <dbReference type="EMBL" id="PCG74109.1"/>
    </source>
</evidence>
<evidence type="ECO:0000256" key="4">
    <source>
        <dbReference type="ARBA" id="ARBA00022840"/>
    </source>
</evidence>
<dbReference type="Gene3D" id="3.30.420.40">
    <property type="match status" value="3"/>
</dbReference>
<gene>
    <name evidence="7" type="ORF">B5V51_13828</name>
</gene>
<comment type="similarity">
    <text evidence="6">Belongs to the actin family.</text>
</comment>
<dbReference type="Pfam" id="PF00022">
    <property type="entry name" value="Actin"/>
    <property type="match status" value="3"/>
</dbReference>
<dbReference type="STRING" id="7102.A0A2A4JQM4"/>
<evidence type="ECO:0000256" key="5">
    <source>
        <dbReference type="ARBA" id="ARBA00023212"/>
    </source>
</evidence>
<dbReference type="EMBL" id="NWSH01000802">
    <property type="protein sequence ID" value="PCG74109.1"/>
    <property type="molecule type" value="Genomic_DNA"/>
</dbReference>
<comment type="caution">
    <text evidence="7">The sequence shown here is derived from an EMBL/GenBank/DDBJ whole genome shotgun (WGS) entry which is preliminary data.</text>
</comment>
<name>A0A2A4JQM4_HELVI</name>
<keyword evidence="4" id="KW-0067">ATP-binding</keyword>
<dbReference type="CDD" id="cd10169">
    <property type="entry name" value="ASKHA_NBD_actin-like"/>
    <property type="match status" value="1"/>
</dbReference>